<dbReference type="EMBL" id="LR796810">
    <property type="protein sequence ID" value="CAB4167422.1"/>
    <property type="molecule type" value="Genomic_DNA"/>
</dbReference>
<reference evidence="1" key="1">
    <citation type="submission" date="2020-04" db="EMBL/GenBank/DDBJ databases">
        <authorList>
            <person name="Chiriac C."/>
            <person name="Salcher M."/>
            <person name="Ghai R."/>
            <person name="Kavagutti S V."/>
        </authorList>
    </citation>
    <scope>NUCLEOTIDE SEQUENCE</scope>
</reference>
<proteinExistence type="predicted"/>
<sequence>MGPELGITNTMAKKQTKLDDALKRRGLNMMNTRVGTSGTDRDIRKEHNKQCGIKIRLMAGRRVDTGLMGLMDEEECKF</sequence>
<protein>
    <submittedName>
        <fullName evidence="1">Uncharacterized protein</fullName>
    </submittedName>
</protein>
<accession>A0A6J5P8P8</accession>
<evidence type="ECO:0000313" key="1">
    <source>
        <dbReference type="EMBL" id="CAB4167422.1"/>
    </source>
</evidence>
<name>A0A6J5P8P8_9CAUD</name>
<gene>
    <name evidence="1" type="ORF">UFOVP861_21</name>
</gene>
<organism evidence="1">
    <name type="scientific">uncultured Caudovirales phage</name>
    <dbReference type="NCBI Taxonomy" id="2100421"/>
    <lineage>
        <taxon>Viruses</taxon>
        <taxon>Duplodnaviria</taxon>
        <taxon>Heunggongvirae</taxon>
        <taxon>Uroviricota</taxon>
        <taxon>Caudoviricetes</taxon>
        <taxon>Peduoviridae</taxon>
        <taxon>Maltschvirus</taxon>
        <taxon>Maltschvirus maltsch</taxon>
    </lineage>
</organism>